<dbReference type="PANTHER" id="PTHR33050:SF8">
    <property type="entry name" value="REVERSE TRANSCRIPTASE DOMAIN-CONTAINING PROTEIN"/>
    <property type="match status" value="1"/>
</dbReference>
<reference evidence="1 2" key="1">
    <citation type="submission" date="2024-01" db="EMBL/GenBank/DDBJ databases">
        <title>The genome of the rayed Mediterranean limpet Patella caerulea (Linnaeus, 1758).</title>
        <authorList>
            <person name="Anh-Thu Weber A."/>
            <person name="Halstead-Nussloch G."/>
        </authorList>
    </citation>
    <scope>NUCLEOTIDE SEQUENCE [LARGE SCALE GENOMIC DNA]</scope>
    <source>
        <strain evidence="1">AATW-2023a</strain>
        <tissue evidence="1">Whole specimen</tissue>
    </source>
</reference>
<name>A0AAN8JJ54_PATCE</name>
<proteinExistence type="predicted"/>
<dbReference type="CDD" id="cd09275">
    <property type="entry name" value="RNase_HI_RT_DIRS1"/>
    <property type="match status" value="1"/>
</dbReference>
<protein>
    <recommendedName>
        <fullName evidence="3">Reverse transcriptase RNase H-like domain-containing protein</fullName>
    </recommendedName>
</protein>
<dbReference type="PANTHER" id="PTHR33050">
    <property type="entry name" value="REVERSE TRANSCRIPTASE DOMAIN-CONTAINING PROTEIN"/>
    <property type="match status" value="1"/>
</dbReference>
<organism evidence="1 2">
    <name type="scientific">Patella caerulea</name>
    <name type="common">Rayed Mediterranean limpet</name>
    <dbReference type="NCBI Taxonomy" id="87958"/>
    <lineage>
        <taxon>Eukaryota</taxon>
        <taxon>Metazoa</taxon>
        <taxon>Spiralia</taxon>
        <taxon>Lophotrochozoa</taxon>
        <taxon>Mollusca</taxon>
        <taxon>Gastropoda</taxon>
        <taxon>Patellogastropoda</taxon>
        <taxon>Patelloidea</taxon>
        <taxon>Patellidae</taxon>
        <taxon>Patella</taxon>
    </lineage>
</organism>
<comment type="caution">
    <text evidence="1">The sequence shown here is derived from an EMBL/GenBank/DDBJ whole genome shotgun (WGS) entry which is preliminary data.</text>
</comment>
<accession>A0AAN8JJ54</accession>
<gene>
    <name evidence="1" type="ORF">SNE40_013350</name>
</gene>
<dbReference type="Proteomes" id="UP001347796">
    <property type="component" value="Unassembled WGS sequence"/>
</dbReference>
<sequence>MAFLELYPIVVAAVLWGHTWTKKRIMFHCDNEATVHIFNKGTSKNSDIMKLMRSLIWSAAVNNYTIKSVHIPGKFNIISDALSRFQFQRFRQAAPRAALYPTQVPKREDLMWQIPT</sequence>
<evidence type="ECO:0008006" key="3">
    <source>
        <dbReference type="Google" id="ProtNLM"/>
    </source>
</evidence>
<keyword evidence="2" id="KW-1185">Reference proteome</keyword>
<evidence type="ECO:0000313" key="1">
    <source>
        <dbReference type="EMBL" id="KAK6178597.1"/>
    </source>
</evidence>
<dbReference type="InterPro" id="IPR052055">
    <property type="entry name" value="Hepadnavirus_pol/RT"/>
</dbReference>
<dbReference type="AlphaFoldDB" id="A0AAN8JJ54"/>
<dbReference type="EMBL" id="JAZGQO010000009">
    <property type="protein sequence ID" value="KAK6178597.1"/>
    <property type="molecule type" value="Genomic_DNA"/>
</dbReference>
<evidence type="ECO:0000313" key="2">
    <source>
        <dbReference type="Proteomes" id="UP001347796"/>
    </source>
</evidence>